<protein>
    <recommendedName>
        <fullName evidence="11">Ionotropic receptor</fullName>
    </recommendedName>
</protein>
<evidence type="ECO:0000256" key="2">
    <source>
        <dbReference type="ARBA" id="ARBA00022475"/>
    </source>
</evidence>
<dbReference type="InterPro" id="IPR052192">
    <property type="entry name" value="Insect_Ionotropic_Sensory_Rcpt"/>
</dbReference>
<gene>
    <name evidence="9" type="ORF">HPB48_022599</name>
</gene>
<evidence type="ECO:0000256" key="4">
    <source>
        <dbReference type="ARBA" id="ARBA00022989"/>
    </source>
</evidence>
<dbReference type="EMBL" id="JABSTR010000011">
    <property type="protein sequence ID" value="KAH9382250.1"/>
    <property type="molecule type" value="Genomic_DNA"/>
</dbReference>
<name>A0A9J6H3A2_HAELO</name>
<evidence type="ECO:0000256" key="8">
    <source>
        <dbReference type="SAM" id="Phobius"/>
    </source>
</evidence>
<dbReference type="VEuPathDB" id="VectorBase:HLOH_047666"/>
<evidence type="ECO:0000256" key="7">
    <source>
        <dbReference type="ARBA" id="ARBA00023180"/>
    </source>
</evidence>
<accession>A0A9J6H3A2</accession>
<keyword evidence="6" id="KW-0675">Receptor</keyword>
<keyword evidence="10" id="KW-1185">Reference proteome</keyword>
<keyword evidence="3 8" id="KW-0812">Transmembrane</keyword>
<dbReference type="PANTHER" id="PTHR42643">
    <property type="entry name" value="IONOTROPIC RECEPTOR 20A-RELATED"/>
    <property type="match status" value="1"/>
</dbReference>
<keyword evidence="5 8" id="KW-0472">Membrane</keyword>
<comment type="caution">
    <text evidence="9">The sequence shown here is derived from an EMBL/GenBank/DDBJ whole genome shotgun (WGS) entry which is preliminary data.</text>
</comment>
<sequence length="587" mass="65843">MQFLFFAIIGNELCQYSVTCTLPEADNHLSALSSQLELALADLQAQAPHGILSTYIACYENYSPKITIHAIAEVNRSYEVVKCSHLQRLSDLIGKERIYTNIPAALLVGWPLPEVFVKWFGRYSASYLLFTILVPAPEGVIDQVCSRLRDMHRHSVALTHHSVIPCSPRQYFPKSQHWSVLKQNTVRVSCGRPWEQFICQEADVRVVLDALEGANASVVKIYAQSADTSAYFRSRDFDIDFSIRLATVHVLRGAFIPVPLRYSDISFYVKDERRATEKTDFLEWFGRNLKTAAIILTIEFTAVSITVLVSKCVLREPVNDVILLMAACTVAHGTDVSSRSIRSSTRRFLFAVWALGCLVTLVYFQCILTSSFSASIEPKGLDTVDALSKAFSGNHYCPCFEIEIFPSLLLVNEDIKKYFMDLIFGKKGNKRCSETYFRPVCMSGVRKGTHAALVRTLSQCALKREFGDNIVRGTEALGHVIESPVARRDFELRYAYNTLLRRVHETGWILRAEAIEQVRCRKPVELVDISISWELFAAVFGYGVLASMLTLGLEVGFSCLVGPVNKEGVSKTDVITIFSRGNDVVSM</sequence>
<keyword evidence="7" id="KW-0325">Glycoprotein</keyword>
<dbReference type="AlphaFoldDB" id="A0A9J6H3A2"/>
<evidence type="ECO:0000256" key="1">
    <source>
        <dbReference type="ARBA" id="ARBA00004651"/>
    </source>
</evidence>
<evidence type="ECO:0000313" key="10">
    <source>
        <dbReference type="Proteomes" id="UP000821853"/>
    </source>
</evidence>
<comment type="subcellular location">
    <subcellularLocation>
        <location evidence="1">Cell membrane</location>
        <topology evidence="1">Multi-pass membrane protein</topology>
    </subcellularLocation>
</comment>
<dbReference type="PANTHER" id="PTHR42643:SF38">
    <property type="entry name" value="IONOTROPIC RECEPTOR 100A"/>
    <property type="match status" value="1"/>
</dbReference>
<reference evidence="9 10" key="1">
    <citation type="journal article" date="2020" name="Cell">
        <title>Large-Scale Comparative Analyses of Tick Genomes Elucidate Their Genetic Diversity and Vector Capacities.</title>
        <authorList>
            <consortium name="Tick Genome and Microbiome Consortium (TIGMIC)"/>
            <person name="Jia N."/>
            <person name="Wang J."/>
            <person name="Shi W."/>
            <person name="Du L."/>
            <person name="Sun Y."/>
            <person name="Zhan W."/>
            <person name="Jiang J.F."/>
            <person name="Wang Q."/>
            <person name="Zhang B."/>
            <person name="Ji P."/>
            <person name="Bell-Sakyi L."/>
            <person name="Cui X.M."/>
            <person name="Yuan T.T."/>
            <person name="Jiang B.G."/>
            <person name="Yang W.F."/>
            <person name="Lam T.T."/>
            <person name="Chang Q.C."/>
            <person name="Ding S.J."/>
            <person name="Wang X.J."/>
            <person name="Zhu J.G."/>
            <person name="Ruan X.D."/>
            <person name="Zhao L."/>
            <person name="Wei J.T."/>
            <person name="Ye R.Z."/>
            <person name="Que T.C."/>
            <person name="Du C.H."/>
            <person name="Zhou Y.H."/>
            <person name="Cheng J.X."/>
            <person name="Dai P.F."/>
            <person name="Guo W.B."/>
            <person name="Han X.H."/>
            <person name="Huang E.J."/>
            <person name="Li L.F."/>
            <person name="Wei W."/>
            <person name="Gao Y.C."/>
            <person name="Liu J.Z."/>
            <person name="Shao H.Z."/>
            <person name="Wang X."/>
            <person name="Wang C.C."/>
            <person name="Yang T.C."/>
            <person name="Huo Q.B."/>
            <person name="Li W."/>
            <person name="Chen H.Y."/>
            <person name="Chen S.E."/>
            <person name="Zhou L.G."/>
            <person name="Ni X.B."/>
            <person name="Tian J.H."/>
            <person name="Sheng Y."/>
            <person name="Liu T."/>
            <person name="Pan Y.S."/>
            <person name="Xia L.Y."/>
            <person name="Li J."/>
            <person name="Zhao F."/>
            <person name="Cao W.C."/>
        </authorList>
    </citation>
    <scope>NUCLEOTIDE SEQUENCE [LARGE SCALE GENOMIC DNA]</scope>
    <source>
        <strain evidence="9">HaeL-2018</strain>
    </source>
</reference>
<dbReference type="Proteomes" id="UP000821853">
    <property type="component" value="Chromosome 9"/>
</dbReference>
<proteinExistence type="predicted"/>
<evidence type="ECO:0000256" key="3">
    <source>
        <dbReference type="ARBA" id="ARBA00022692"/>
    </source>
</evidence>
<keyword evidence="2" id="KW-1003">Cell membrane</keyword>
<evidence type="ECO:0000256" key="5">
    <source>
        <dbReference type="ARBA" id="ARBA00023136"/>
    </source>
</evidence>
<keyword evidence="4 8" id="KW-1133">Transmembrane helix</keyword>
<dbReference type="GO" id="GO:0005886">
    <property type="term" value="C:plasma membrane"/>
    <property type="evidence" value="ECO:0007669"/>
    <property type="project" value="UniProtKB-SubCell"/>
</dbReference>
<evidence type="ECO:0000313" key="9">
    <source>
        <dbReference type="EMBL" id="KAH9382250.1"/>
    </source>
</evidence>
<evidence type="ECO:0008006" key="11">
    <source>
        <dbReference type="Google" id="ProtNLM"/>
    </source>
</evidence>
<evidence type="ECO:0000256" key="6">
    <source>
        <dbReference type="ARBA" id="ARBA00023170"/>
    </source>
</evidence>
<feature type="transmembrane region" description="Helical" evidence="8">
    <location>
        <begin position="348"/>
        <end position="365"/>
    </location>
</feature>
<organism evidence="9 10">
    <name type="scientific">Haemaphysalis longicornis</name>
    <name type="common">Bush tick</name>
    <dbReference type="NCBI Taxonomy" id="44386"/>
    <lineage>
        <taxon>Eukaryota</taxon>
        <taxon>Metazoa</taxon>
        <taxon>Ecdysozoa</taxon>
        <taxon>Arthropoda</taxon>
        <taxon>Chelicerata</taxon>
        <taxon>Arachnida</taxon>
        <taxon>Acari</taxon>
        <taxon>Parasitiformes</taxon>
        <taxon>Ixodida</taxon>
        <taxon>Ixodoidea</taxon>
        <taxon>Ixodidae</taxon>
        <taxon>Haemaphysalinae</taxon>
        <taxon>Haemaphysalis</taxon>
    </lineage>
</organism>